<dbReference type="EMBL" id="JAGGKC010000027">
    <property type="protein sequence ID" value="MBP1920298.1"/>
    <property type="molecule type" value="Genomic_DNA"/>
</dbReference>
<dbReference type="Pfam" id="PF18662">
    <property type="entry name" value="HTH_56"/>
    <property type="match status" value="1"/>
</dbReference>
<dbReference type="Pfam" id="PF06048">
    <property type="entry name" value="DUF927"/>
    <property type="match status" value="1"/>
</dbReference>
<sequence>MVNQGFLREIYKGCKDGYITLNTIPEKETFWFKVNELDKAEKKAAELGKKTNTFFGVNLRKKQLGLGLRGSDHDIHSVNVLYADIDVKGAAHAETALPETREIALQFMGSLPVKPSIIVWSGNGMHVYWLLNEPFIISSKQEMEQIKDIVSSWGKHINERAKILGWRIDSVYDIARMLRFPGTLNHKLENKTECKVIESNGTRYSIDTFKKYSSTHKPVEERTSVKRTSEASAERVTEKCSFIRHCRDKAKTLPEPYWHAMISNLSLTKDGDGVVHEYSKDYPKYDKTETEKRIRRALKEDKPHTCSYVQETLGFTCNPKCTVKAPIVHGSQSMEELVKELVAKENVDIDEVFSEQNIKAMAYAKKSLPAEYTKYKQKLKNKVSIRDFENALKAANKEAGFVMDPDADKPLKLDGIDLRGAIQPHGWDVTLKNGVRKYSTTSGGTVVSTICPSPIVISRKFENIDDNSSKVELAYFNNRKWKRIITSPSQVFNKNSIMKFADNGIQVSSDSSGDLVKYLWDYDLRNAEGIPITKSISRIGWFDKCNQFYPFVTKDEVIYDSTSKEGTDIMAAMHKDGSYELWKENVLKARENPIARFLISASFASPLLEPLKHRIFFVHIWHDSKSGKTAAVKLGLSVWGDPKVLLASFNATSVGLERMAGALNNLPFAIDELQVLNDRRISAETIIYGLSMGFGRLRGAKEGGLQDKTEWNNIVVTTGEQPISKENSNDGVLSRVLELYSKPVDDEDFAHELHIISENNFGYGGEEYLRHILLNYGKGKNQLKDEYTKLRDDISSYYHQKEKSKANSQLDNVAVVCLGDYLSSVAVFGISIDEAWNQAVLLGYAALTNNRQLEKVDTIERAWEYVEGWLVSNTARFTNDTQVTYGICNGSTYYIIPAFLRAALEEVGFDYSKVIRGFKDRGYITTRKDAKGNTRMQYQKRINGKSCKVIEIQLDPSEENAVPLIVKTEK</sequence>
<gene>
    <name evidence="3" type="ORF">J2Z34_002809</name>
</gene>
<feature type="domain" description="Cch helix turn helix" evidence="2">
    <location>
        <begin position="857"/>
        <end position="956"/>
    </location>
</feature>
<keyword evidence="4" id="KW-1185">Reference proteome</keyword>
<evidence type="ECO:0000313" key="4">
    <source>
        <dbReference type="Proteomes" id="UP001519271"/>
    </source>
</evidence>
<dbReference type="InterPro" id="IPR040538">
    <property type="entry name" value="Cch_HTH"/>
</dbReference>
<comment type="caution">
    <text evidence="3">The sequence shown here is derived from an EMBL/GenBank/DDBJ whole genome shotgun (WGS) entry which is preliminary data.</text>
</comment>
<name>A0ABS4G6W5_9CLOT</name>
<proteinExistence type="predicted"/>
<dbReference type="RefSeq" id="WP_209460471.1">
    <property type="nucleotide sequence ID" value="NZ_JAGGKC010000027.1"/>
</dbReference>
<evidence type="ECO:0000259" key="2">
    <source>
        <dbReference type="Pfam" id="PF18662"/>
    </source>
</evidence>
<feature type="domain" description="DUF927" evidence="1">
    <location>
        <begin position="434"/>
        <end position="708"/>
    </location>
</feature>
<dbReference type="Proteomes" id="UP001519271">
    <property type="component" value="Unassembled WGS sequence"/>
</dbReference>
<protein>
    <submittedName>
        <fullName evidence="3">Uncharacterized protein (DUF927 family)</fullName>
    </submittedName>
</protein>
<dbReference type="InterPro" id="IPR009270">
    <property type="entry name" value="DUF927"/>
</dbReference>
<accession>A0ABS4G6W5</accession>
<reference evidence="3 4" key="1">
    <citation type="submission" date="2021-03" db="EMBL/GenBank/DDBJ databases">
        <title>Genomic Encyclopedia of Type Strains, Phase IV (KMG-IV): sequencing the most valuable type-strain genomes for metagenomic binning, comparative biology and taxonomic classification.</title>
        <authorList>
            <person name="Goeker M."/>
        </authorList>
    </citation>
    <scope>NUCLEOTIDE SEQUENCE [LARGE SCALE GENOMIC DNA]</scope>
    <source>
        <strain evidence="3 4">DSM 6139</strain>
    </source>
</reference>
<evidence type="ECO:0000259" key="1">
    <source>
        <dbReference type="Pfam" id="PF06048"/>
    </source>
</evidence>
<evidence type="ECO:0000313" key="3">
    <source>
        <dbReference type="EMBL" id="MBP1920298.1"/>
    </source>
</evidence>
<organism evidence="3 4">
    <name type="scientific">Youngiibacter multivorans</name>
    <dbReference type="NCBI Taxonomy" id="937251"/>
    <lineage>
        <taxon>Bacteria</taxon>
        <taxon>Bacillati</taxon>
        <taxon>Bacillota</taxon>
        <taxon>Clostridia</taxon>
        <taxon>Eubacteriales</taxon>
        <taxon>Clostridiaceae</taxon>
        <taxon>Youngiibacter</taxon>
    </lineage>
</organism>